<dbReference type="OrthoDB" id="1737924at2"/>
<keyword evidence="1" id="KW-0732">Signal</keyword>
<dbReference type="EMBL" id="MZGX01000015">
    <property type="protein sequence ID" value="OPX43637.1"/>
    <property type="molecule type" value="Genomic_DNA"/>
</dbReference>
<dbReference type="AlphaFoldDB" id="A0A1V4SK68"/>
<dbReference type="Proteomes" id="UP000191554">
    <property type="component" value="Unassembled WGS sequence"/>
</dbReference>
<feature type="chain" id="PRO_5012934801" evidence="1">
    <location>
        <begin position="27"/>
        <end position="325"/>
    </location>
</feature>
<gene>
    <name evidence="2" type="ORF">CLHUN_23560</name>
</gene>
<comment type="caution">
    <text evidence="2">The sequence shown here is derived from an EMBL/GenBank/DDBJ whole genome shotgun (WGS) entry which is preliminary data.</text>
</comment>
<protein>
    <submittedName>
        <fullName evidence="2">Uncharacterized protein</fullName>
    </submittedName>
</protein>
<proteinExistence type="predicted"/>
<keyword evidence="3" id="KW-1185">Reference proteome</keyword>
<evidence type="ECO:0000313" key="3">
    <source>
        <dbReference type="Proteomes" id="UP000191554"/>
    </source>
</evidence>
<organism evidence="2 3">
    <name type="scientific">Ruminiclostridium hungatei</name>
    <name type="common">Clostridium hungatei</name>
    <dbReference type="NCBI Taxonomy" id="48256"/>
    <lineage>
        <taxon>Bacteria</taxon>
        <taxon>Bacillati</taxon>
        <taxon>Bacillota</taxon>
        <taxon>Clostridia</taxon>
        <taxon>Eubacteriales</taxon>
        <taxon>Oscillospiraceae</taxon>
        <taxon>Ruminiclostridium</taxon>
    </lineage>
</organism>
<feature type="signal peptide" evidence="1">
    <location>
        <begin position="1"/>
        <end position="26"/>
    </location>
</feature>
<evidence type="ECO:0000256" key="1">
    <source>
        <dbReference type="SAM" id="SignalP"/>
    </source>
</evidence>
<accession>A0A1V4SK68</accession>
<dbReference type="RefSeq" id="WP_080064790.1">
    <property type="nucleotide sequence ID" value="NZ_MZGX01000015.1"/>
</dbReference>
<reference evidence="2 3" key="1">
    <citation type="submission" date="2017-03" db="EMBL/GenBank/DDBJ databases">
        <title>Genome sequence of Clostridium hungatei DSM 14427.</title>
        <authorList>
            <person name="Poehlein A."/>
            <person name="Daniel R."/>
        </authorList>
    </citation>
    <scope>NUCLEOTIDE SEQUENCE [LARGE SCALE GENOMIC DNA]</scope>
    <source>
        <strain evidence="2 3">DSM 14427</strain>
    </source>
</reference>
<sequence length="325" mass="37436">MNILKLKKRAAFSLIALMLCSTLFYSANNYFDINGYINEQYKTIKEKEMKFAYGQGDAPGDKFSESDENVLKFNNFQVNYSKGLGQKITIHNQQNYMFLDEAEALGPDTRLEEIVREAEKYKDVFEKLNTRINEDSCRDKKLGIYYVFNFDYTMNALRELDNSISRISEAQKVPEALLTAVLFREMMFLGQEDLLDGLPFIGGKSMGICQIGIENVRYNEQIVHGGKSLILSESDEQIKTMLQNPKHAVYFCAVQLRARAIKLTGNAGVDLNELSREQLLKVLENYNLSSIPVNIGPVKTKGKYAQETYEYYELFKEYYKLQQDK</sequence>
<name>A0A1V4SK68_RUMHU</name>
<evidence type="ECO:0000313" key="2">
    <source>
        <dbReference type="EMBL" id="OPX43637.1"/>
    </source>
</evidence>